<feature type="transmembrane region" description="Helical" evidence="7">
    <location>
        <begin position="594"/>
        <end position="616"/>
    </location>
</feature>
<evidence type="ECO:0000313" key="11">
    <source>
        <dbReference type="EMBL" id="CAF3630428.1"/>
    </source>
</evidence>
<dbReference type="GO" id="GO:0005886">
    <property type="term" value="C:plasma membrane"/>
    <property type="evidence" value="ECO:0007669"/>
    <property type="project" value="TreeGrafter"/>
</dbReference>
<comment type="caution">
    <text evidence="10">The sequence shown here is derived from an EMBL/GenBank/DDBJ whole genome shotgun (WGS) entry which is preliminary data.</text>
</comment>
<accession>A0A813VV14</accession>
<dbReference type="Pfam" id="PF03124">
    <property type="entry name" value="EXS"/>
    <property type="match status" value="1"/>
</dbReference>
<feature type="transmembrane region" description="Helical" evidence="7">
    <location>
        <begin position="269"/>
        <end position="290"/>
    </location>
</feature>
<evidence type="ECO:0000313" key="10">
    <source>
        <dbReference type="EMBL" id="CAF0843045.1"/>
    </source>
</evidence>
<dbReference type="GO" id="GO:0005794">
    <property type="term" value="C:Golgi apparatus"/>
    <property type="evidence" value="ECO:0007669"/>
    <property type="project" value="TreeGrafter"/>
</dbReference>
<evidence type="ECO:0000256" key="3">
    <source>
        <dbReference type="ARBA" id="ARBA00022692"/>
    </source>
</evidence>
<dbReference type="PROSITE" id="PS51382">
    <property type="entry name" value="SPX"/>
    <property type="match status" value="1"/>
</dbReference>
<dbReference type="PANTHER" id="PTHR10783:SF103">
    <property type="entry name" value="SOLUTE CARRIER FAMILY 53 MEMBER 1"/>
    <property type="match status" value="1"/>
</dbReference>
<dbReference type="OrthoDB" id="9970435at2759"/>
<evidence type="ECO:0000259" key="8">
    <source>
        <dbReference type="PROSITE" id="PS51380"/>
    </source>
</evidence>
<protein>
    <recommendedName>
        <fullName evidence="13">Xenotropic and polytropic retrovirus receptor 1</fullName>
    </recommendedName>
</protein>
<feature type="transmembrane region" description="Helical" evidence="7">
    <location>
        <begin position="385"/>
        <end position="403"/>
    </location>
</feature>
<dbReference type="Proteomes" id="UP000681722">
    <property type="component" value="Unassembled WGS sequence"/>
</dbReference>
<evidence type="ECO:0000256" key="6">
    <source>
        <dbReference type="SAM" id="Coils"/>
    </source>
</evidence>
<keyword evidence="12" id="KW-1185">Reference proteome</keyword>
<dbReference type="GO" id="GO:0006817">
    <property type="term" value="P:phosphate ion transport"/>
    <property type="evidence" value="ECO:0007669"/>
    <property type="project" value="TreeGrafter"/>
</dbReference>
<evidence type="ECO:0000256" key="5">
    <source>
        <dbReference type="ARBA" id="ARBA00023136"/>
    </source>
</evidence>
<dbReference type="PROSITE" id="PS51380">
    <property type="entry name" value="EXS"/>
    <property type="match status" value="1"/>
</dbReference>
<dbReference type="GO" id="GO:0000822">
    <property type="term" value="F:inositol hexakisphosphate binding"/>
    <property type="evidence" value="ECO:0007669"/>
    <property type="project" value="TreeGrafter"/>
</dbReference>
<dbReference type="EMBL" id="CAJNOQ010000831">
    <property type="protein sequence ID" value="CAF0843045.1"/>
    <property type="molecule type" value="Genomic_DNA"/>
</dbReference>
<keyword evidence="3 7" id="KW-0812">Transmembrane</keyword>
<dbReference type="Pfam" id="PF03105">
    <property type="entry name" value="SPX"/>
    <property type="match status" value="1"/>
</dbReference>
<evidence type="ECO:0000256" key="1">
    <source>
        <dbReference type="ARBA" id="ARBA00004141"/>
    </source>
</evidence>
<dbReference type="EMBL" id="CAJOBC010000831">
    <property type="protein sequence ID" value="CAF3630428.1"/>
    <property type="molecule type" value="Genomic_DNA"/>
</dbReference>
<dbReference type="GO" id="GO:0016036">
    <property type="term" value="P:cellular response to phosphate starvation"/>
    <property type="evidence" value="ECO:0007669"/>
    <property type="project" value="TreeGrafter"/>
</dbReference>
<feature type="domain" description="SPX" evidence="9">
    <location>
        <begin position="1"/>
        <end position="211"/>
    </location>
</feature>
<evidence type="ECO:0000256" key="2">
    <source>
        <dbReference type="ARBA" id="ARBA00009665"/>
    </source>
</evidence>
<reference evidence="10" key="1">
    <citation type="submission" date="2021-02" db="EMBL/GenBank/DDBJ databases">
        <authorList>
            <person name="Nowell W R."/>
        </authorList>
    </citation>
    <scope>NUCLEOTIDE SEQUENCE</scope>
</reference>
<dbReference type="InterPro" id="IPR004342">
    <property type="entry name" value="EXS_C"/>
</dbReference>
<dbReference type="Proteomes" id="UP000663829">
    <property type="component" value="Unassembled WGS sequence"/>
</dbReference>
<evidence type="ECO:0008006" key="13">
    <source>
        <dbReference type="Google" id="ProtNLM"/>
    </source>
</evidence>
<evidence type="ECO:0000256" key="7">
    <source>
        <dbReference type="SAM" id="Phobius"/>
    </source>
</evidence>
<feature type="transmembrane region" description="Helical" evidence="7">
    <location>
        <begin position="349"/>
        <end position="373"/>
    </location>
</feature>
<proteinExistence type="inferred from homology"/>
<comment type="similarity">
    <text evidence="2">Belongs to the SYG1 (TC 2.A.94) family.</text>
</comment>
<dbReference type="CDD" id="cd14477">
    <property type="entry name" value="SPX_XPR1_like"/>
    <property type="match status" value="1"/>
</dbReference>
<sequence>MKFAEHLAAHVTPEWHSQYIRYDEMKDLLNAAVEKAQPFVDDQDIVLRENYFLRIDEHFFQTCEKEATKINTFFSEKLAEALRRLETLKTELQFMTKHEHHRRHNQRNSMTVDEEGDLSTVGMTIQKNHHDGLMVPLARVLPERLIERTREKRQERTQFRKIHDLKLAFSEFYLMLVLLQNYQTLNFTGFRKILKKHDKLFQTTRGDDWRRLHIDQAPFYTTKRVDQLINEVETMYTDGLEQGNRAKAMKRLRVPPLEEKQSPAVTFRVGLYIGMLCLLVPTVITLGATFRDSQSTKPLAWRQALLLYRSTFLIVLHIVLVGINVYGWSASGVNHVLIFEIDPRNHLTYQQFLEVGTFLFVLWFLSFTAFILTSYYDFHPFAQPLGFLTLIILFLLNPTPTLYHQARFWFLRTLGRVIMAPLFKVGFADFWLGDQLTSLELIFFDMEYFICFYIYDVSWWPMSGTPTIIRGIFCSGWTQILFQTILIILPSWFRFSQCLRRYGDTKQKFPHLLNAGKYASGFLVAGANSLRRATILDYTEEPIRNPFLYLWIVTSFIGSTYKLVWDLKMDWGFFDKNAGENKLLRDQYVYPSKIYYYIAILEDIIFRYLWIINIFLHFKSRSAEYADVVGFIFGLIEVFRRFIWNYFRLENEHLNNCGQFRAVRDISIAPIKNITDYSTLEDMMDKDDGIKNRKNSTRHDLVKSRKSEIKNNRRQSMTTTNDKIIYDDQMTAIADTPMTILDADTTLSSTQISPNEEKDYDIDCEPILVKDNR</sequence>
<dbReference type="PANTHER" id="PTHR10783">
    <property type="entry name" value="XENOTROPIC AND POLYTROPIC RETROVIRUS RECEPTOR 1-RELATED"/>
    <property type="match status" value="1"/>
</dbReference>
<evidence type="ECO:0000313" key="12">
    <source>
        <dbReference type="Proteomes" id="UP000663829"/>
    </source>
</evidence>
<name>A0A813VV14_9BILA</name>
<feature type="domain" description="EXS" evidence="8">
    <location>
        <begin position="474"/>
        <end position="681"/>
    </location>
</feature>
<feature type="transmembrane region" description="Helical" evidence="7">
    <location>
        <begin position="547"/>
        <end position="565"/>
    </location>
</feature>
<organism evidence="10 12">
    <name type="scientific">Didymodactylos carnosus</name>
    <dbReference type="NCBI Taxonomy" id="1234261"/>
    <lineage>
        <taxon>Eukaryota</taxon>
        <taxon>Metazoa</taxon>
        <taxon>Spiralia</taxon>
        <taxon>Gnathifera</taxon>
        <taxon>Rotifera</taxon>
        <taxon>Eurotatoria</taxon>
        <taxon>Bdelloidea</taxon>
        <taxon>Philodinida</taxon>
        <taxon>Philodinidae</taxon>
        <taxon>Didymodactylos</taxon>
    </lineage>
</organism>
<feature type="transmembrane region" description="Helical" evidence="7">
    <location>
        <begin position="311"/>
        <end position="329"/>
    </location>
</feature>
<evidence type="ECO:0000256" key="4">
    <source>
        <dbReference type="ARBA" id="ARBA00022989"/>
    </source>
</evidence>
<dbReference type="InterPro" id="IPR004331">
    <property type="entry name" value="SPX_dom"/>
</dbReference>
<keyword evidence="6" id="KW-0175">Coiled coil</keyword>
<feature type="coiled-coil region" evidence="6">
    <location>
        <begin position="71"/>
        <end position="98"/>
    </location>
</feature>
<gene>
    <name evidence="10" type="ORF">GPM918_LOCUS5665</name>
    <name evidence="11" type="ORF">SRO942_LOCUS5665</name>
</gene>
<comment type="subcellular location">
    <subcellularLocation>
        <location evidence="1">Membrane</location>
        <topology evidence="1">Multi-pass membrane protein</topology>
    </subcellularLocation>
</comment>
<keyword evidence="4 7" id="KW-1133">Transmembrane helix</keyword>
<keyword evidence="5 7" id="KW-0472">Membrane</keyword>
<evidence type="ECO:0000259" key="9">
    <source>
        <dbReference type="PROSITE" id="PS51382"/>
    </source>
</evidence>
<dbReference type="AlphaFoldDB" id="A0A813VV14"/>